<evidence type="ECO:0000256" key="1">
    <source>
        <dbReference type="ARBA" id="ARBA00006227"/>
    </source>
</evidence>
<accession>A0A8T0GDD2</accession>
<gene>
    <name evidence="5" type="ORF">KC19_11G129300</name>
</gene>
<dbReference type="AlphaFoldDB" id="A0A8T0GDD2"/>
<dbReference type="InterPro" id="IPR023563">
    <property type="entry name" value="Ribosomal_uL13_CS"/>
</dbReference>
<evidence type="ECO:0000313" key="6">
    <source>
        <dbReference type="Proteomes" id="UP000822688"/>
    </source>
</evidence>
<dbReference type="PANTHER" id="PTHR11545:SF3">
    <property type="entry name" value="LARGE RIBOSOMAL SUBUNIT PROTEIN UL13"/>
    <property type="match status" value="1"/>
</dbReference>
<organism evidence="5 6">
    <name type="scientific">Ceratodon purpureus</name>
    <name type="common">Fire moss</name>
    <name type="synonym">Dicranum purpureum</name>
    <dbReference type="NCBI Taxonomy" id="3225"/>
    <lineage>
        <taxon>Eukaryota</taxon>
        <taxon>Viridiplantae</taxon>
        <taxon>Streptophyta</taxon>
        <taxon>Embryophyta</taxon>
        <taxon>Bryophyta</taxon>
        <taxon>Bryophytina</taxon>
        <taxon>Bryopsida</taxon>
        <taxon>Dicranidae</taxon>
        <taxon>Pseudoditrichales</taxon>
        <taxon>Ditrichaceae</taxon>
        <taxon>Ceratodon</taxon>
    </lineage>
</organism>
<dbReference type="InterPro" id="IPR005755">
    <property type="entry name" value="Ribosomal_uL13_euk/arc"/>
</dbReference>
<protein>
    <recommendedName>
        <fullName evidence="7">60S ribosomal protein L13a</fullName>
    </recommendedName>
</protein>
<sequence>MSRGEEEGVKGGGRAPNPSFLSDALAAPSSAASPSPATMVSGSGLCAKVVVVDARHHMLGRLASILAKELLNGQKVVVVRCEEICLSGGLVRQKMKYLRFLRKRMNTKPSKGPIHFRAPARILWRTIRGMIPHKTKRGAAALERLKAFEGVPAPYDKMKRMVIPDALKVLRLQPGHKFCLLGRLSEEVGWHHYDTIKELEEKRKAKSKVFYERKKQLIQLRLKATKRVEEQLKPLQETLAPITYTS</sequence>
<comment type="caution">
    <text evidence="5">The sequence shown here is derived from an EMBL/GenBank/DDBJ whole genome shotgun (WGS) entry which is preliminary data.</text>
</comment>
<keyword evidence="3 4" id="KW-0687">Ribonucleoprotein</keyword>
<dbReference type="GO" id="GO:0003735">
    <property type="term" value="F:structural constituent of ribosome"/>
    <property type="evidence" value="ECO:0007669"/>
    <property type="project" value="InterPro"/>
</dbReference>
<evidence type="ECO:0000256" key="4">
    <source>
        <dbReference type="RuleBase" id="RU003877"/>
    </source>
</evidence>
<dbReference type="PANTHER" id="PTHR11545">
    <property type="entry name" value="RIBOSOMAL PROTEIN L13"/>
    <property type="match status" value="1"/>
</dbReference>
<dbReference type="GO" id="GO:0006412">
    <property type="term" value="P:translation"/>
    <property type="evidence" value="ECO:0007669"/>
    <property type="project" value="InterPro"/>
</dbReference>
<dbReference type="InterPro" id="IPR036899">
    <property type="entry name" value="Ribosomal_uL13_sf"/>
</dbReference>
<dbReference type="SUPFAM" id="SSF52161">
    <property type="entry name" value="Ribosomal protein L13"/>
    <property type="match status" value="1"/>
</dbReference>
<dbReference type="PROSITE" id="PS00783">
    <property type="entry name" value="RIBOSOMAL_L13"/>
    <property type="match status" value="1"/>
</dbReference>
<dbReference type="NCBIfam" id="TIGR01077">
    <property type="entry name" value="L13_A_E"/>
    <property type="match status" value="1"/>
</dbReference>
<evidence type="ECO:0000256" key="2">
    <source>
        <dbReference type="ARBA" id="ARBA00022980"/>
    </source>
</evidence>
<proteinExistence type="inferred from homology"/>
<dbReference type="GO" id="GO:0017148">
    <property type="term" value="P:negative regulation of translation"/>
    <property type="evidence" value="ECO:0007669"/>
    <property type="project" value="TreeGrafter"/>
</dbReference>
<keyword evidence="6" id="KW-1185">Reference proteome</keyword>
<dbReference type="EMBL" id="CM026432">
    <property type="protein sequence ID" value="KAG0557426.1"/>
    <property type="molecule type" value="Genomic_DNA"/>
</dbReference>
<reference evidence="5 6" key="1">
    <citation type="submission" date="2020-06" db="EMBL/GenBank/DDBJ databases">
        <title>WGS assembly of Ceratodon purpureus strain R40.</title>
        <authorList>
            <person name="Carey S.B."/>
            <person name="Jenkins J."/>
            <person name="Shu S."/>
            <person name="Lovell J.T."/>
            <person name="Sreedasyam A."/>
            <person name="Maumus F."/>
            <person name="Tiley G.P."/>
            <person name="Fernandez-Pozo N."/>
            <person name="Barry K."/>
            <person name="Chen C."/>
            <person name="Wang M."/>
            <person name="Lipzen A."/>
            <person name="Daum C."/>
            <person name="Saski C.A."/>
            <person name="Payton A.C."/>
            <person name="Mcbreen J.C."/>
            <person name="Conrad R.E."/>
            <person name="Kollar L.M."/>
            <person name="Olsson S."/>
            <person name="Huttunen S."/>
            <person name="Landis J.B."/>
            <person name="Wickett N.J."/>
            <person name="Johnson M.G."/>
            <person name="Rensing S.A."/>
            <person name="Grimwood J."/>
            <person name="Schmutz J."/>
            <person name="Mcdaniel S.F."/>
        </authorList>
    </citation>
    <scope>NUCLEOTIDE SEQUENCE [LARGE SCALE GENOMIC DNA]</scope>
    <source>
        <strain evidence="5 6">R40</strain>
    </source>
</reference>
<evidence type="ECO:0000313" key="5">
    <source>
        <dbReference type="EMBL" id="KAG0557426.1"/>
    </source>
</evidence>
<dbReference type="GO" id="GO:0022625">
    <property type="term" value="C:cytosolic large ribosomal subunit"/>
    <property type="evidence" value="ECO:0007669"/>
    <property type="project" value="TreeGrafter"/>
</dbReference>
<dbReference type="InterPro" id="IPR005822">
    <property type="entry name" value="Ribosomal_uL13"/>
</dbReference>
<dbReference type="CDD" id="cd00392">
    <property type="entry name" value="Ribosomal_L13"/>
    <property type="match status" value="1"/>
</dbReference>
<keyword evidence="2 4" id="KW-0689">Ribosomal protein</keyword>
<evidence type="ECO:0008006" key="7">
    <source>
        <dbReference type="Google" id="ProtNLM"/>
    </source>
</evidence>
<dbReference type="Gene3D" id="3.90.1180.10">
    <property type="entry name" value="Ribosomal protein L13"/>
    <property type="match status" value="1"/>
</dbReference>
<dbReference type="GO" id="GO:0003729">
    <property type="term" value="F:mRNA binding"/>
    <property type="evidence" value="ECO:0007669"/>
    <property type="project" value="TreeGrafter"/>
</dbReference>
<dbReference type="Gene3D" id="6.10.250.3250">
    <property type="match status" value="1"/>
</dbReference>
<dbReference type="Proteomes" id="UP000822688">
    <property type="component" value="Chromosome 11"/>
</dbReference>
<evidence type="ECO:0000256" key="3">
    <source>
        <dbReference type="ARBA" id="ARBA00023274"/>
    </source>
</evidence>
<dbReference type="Pfam" id="PF00572">
    <property type="entry name" value="Ribosomal_L13"/>
    <property type="match status" value="1"/>
</dbReference>
<dbReference type="HAMAP" id="MF_01366">
    <property type="entry name" value="Ribosomal_uL13"/>
    <property type="match status" value="1"/>
</dbReference>
<name>A0A8T0GDD2_CERPU</name>
<dbReference type="FunFam" id="6.10.250.3250:FF:000001">
    <property type="entry name" value="60S ribosomal protein L13a"/>
    <property type="match status" value="1"/>
</dbReference>
<comment type="similarity">
    <text evidence="1 4">Belongs to the universal ribosomal protein uL13 family.</text>
</comment>
<dbReference type="FunFam" id="3.90.1180.10:FF:000003">
    <property type="entry name" value="60S ribosomal protein L13a-4"/>
    <property type="match status" value="1"/>
</dbReference>